<organism evidence="1 2">
    <name type="scientific">Streptomyces glomeratus</name>
    <dbReference type="NCBI Taxonomy" id="284452"/>
    <lineage>
        <taxon>Bacteria</taxon>
        <taxon>Bacillati</taxon>
        <taxon>Actinomycetota</taxon>
        <taxon>Actinomycetes</taxon>
        <taxon>Kitasatosporales</taxon>
        <taxon>Streptomycetaceae</taxon>
        <taxon>Streptomyces</taxon>
    </lineage>
</organism>
<dbReference type="EMBL" id="BAAAUF010000082">
    <property type="protein sequence ID" value="GAA3074484.1"/>
    <property type="molecule type" value="Genomic_DNA"/>
</dbReference>
<protein>
    <submittedName>
        <fullName evidence="1">Uncharacterized protein</fullName>
    </submittedName>
</protein>
<evidence type="ECO:0000313" key="1">
    <source>
        <dbReference type="EMBL" id="GAA3074484.1"/>
    </source>
</evidence>
<gene>
    <name evidence="1" type="ORF">GCM10010448_66230</name>
</gene>
<comment type="caution">
    <text evidence="1">The sequence shown here is derived from an EMBL/GenBank/DDBJ whole genome shotgun (WGS) entry which is preliminary data.</text>
</comment>
<sequence length="132" mass="13388">MAGVRFDQFGVEEAKVSRGGYDPDVPVPLMGGGDQLADVSGDAARADDVRAPARFRSCALGTGHVVQVGRYVAPRASRSVCRALAHPEVGGGVGGGAQQDAYALGDGGHRKCGLPAVGDLFRCPGQSAAGRP</sequence>
<evidence type="ECO:0000313" key="2">
    <source>
        <dbReference type="Proteomes" id="UP001501532"/>
    </source>
</evidence>
<name>A0ABP6M374_9ACTN</name>
<reference evidence="2" key="1">
    <citation type="journal article" date="2019" name="Int. J. Syst. Evol. Microbiol.">
        <title>The Global Catalogue of Microorganisms (GCM) 10K type strain sequencing project: providing services to taxonomists for standard genome sequencing and annotation.</title>
        <authorList>
            <consortium name="The Broad Institute Genomics Platform"/>
            <consortium name="The Broad Institute Genome Sequencing Center for Infectious Disease"/>
            <person name="Wu L."/>
            <person name="Ma J."/>
        </authorList>
    </citation>
    <scope>NUCLEOTIDE SEQUENCE [LARGE SCALE GENOMIC DNA]</scope>
    <source>
        <strain evidence="2">JCM 9091</strain>
    </source>
</reference>
<proteinExistence type="predicted"/>
<keyword evidence="2" id="KW-1185">Reference proteome</keyword>
<dbReference type="Proteomes" id="UP001501532">
    <property type="component" value="Unassembled WGS sequence"/>
</dbReference>
<accession>A0ABP6M374</accession>